<dbReference type="AlphaFoldDB" id="A0A1H2ABS1"/>
<dbReference type="GO" id="GO:0004553">
    <property type="term" value="F:hydrolase activity, hydrolyzing O-glycosyl compounds"/>
    <property type="evidence" value="ECO:0007669"/>
    <property type="project" value="InterPro"/>
</dbReference>
<dbReference type="RefSeq" id="WP_091375635.1">
    <property type="nucleotide sequence ID" value="NZ_LT629740.1"/>
</dbReference>
<dbReference type="Pfam" id="PF03629">
    <property type="entry name" value="SASA"/>
    <property type="match status" value="1"/>
</dbReference>
<reference evidence="3 4" key="1">
    <citation type="submission" date="2016-10" db="EMBL/GenBank/DDBJ databases">
        <authorList>
            <person name="de Groot N.N."/>
        </authorList>
    </citation>
    <scope>NUCLEOTIDE SEQUENCE [LARGE SCALE GENOMIC DNA]</scope>
    <source>
        <strain evidence="3 4">MP1X4</strain>
    </source>
</reference>
<keyword evidence="1" id="KW-0378">Hydrolase</keyword>
<keyword evidence="4" id="KW-1185">Reference proteome</keyword>
<dbReference type="InterPro" id="IPR008979">
    <property type="entry name" value="Galactose-bd-like_sf"/>
</dbReference>
<protein>
    <submittedName>
        <fullName evidence="3">Sialate O-acetylesterase</fullName>
    </submittedName>
</protein>
<organism evidence="3 4">
    <name type="scientific">Mucilaginibacter mallensis</name>
    <dbReference type="NCBI Taxonomy" id="652787"/>
    <lineage>
        <taxon>Bacteria</taxon>
        <taxon>Pseudomonadati</taxon>
        <taxon>Bacteroidota</taxon>
        <taxon>Sphingobacteriia</taxon>
        <taxon>Sphingobacteriales</taxon>
        <taxon>Sphingobacteriaceae</taxon>
        <taxon>Mucilaginibacter</taxon>
    </lineage>
</organism>
<proteinExistence type="predicted"/>
<dbReference type="EMBL" id="LT629740">
    <property type="protein sequence ID" value="SDT42936.1"/>
    <property type="molecule type" value="Genomic_DNA"/>
</dbReference>
<dbReference type="PANTHER" id="PTHR22901">
    <property type="entry name" value="SIALATE O-ACETYLESTERASE"/>
    <property type="match status" value="1"/>
</dbReference>
<dbReference type="GO" id="GO:0005975">
    <property type="term" value="P:carbohydrate metabolic process"/>
    <property type="evidence" value="ECO:0007669"/>
    <property type="project" value="InterPro"/>
</dbReference>
<dbReference type="InterPro" id="IPR005181">
    <property type="entry name" value="SASA"/>
</dbReference>
<evidence type="ECO:0000313" key="3">
    <source>
        <dbReference type="EMBL" id="SDT42936.1"/>
    </source>
</evidence>
<dbReference type="STRING" id="652787.SAMN05216490_3448"/>
<dbReference type="InterPro" id="IPR039329">
    <property type="entry name" value="SIAE"/>
</dbReference>
<evidence type="ECO:0000256" key="1">
    <source>
        <dbReference type="ARBA" id="ARBA00022801"/>
    </source>
</evidence>
<dbReference type="GO" id="GO:0001681">
    <property type="term" value="F:sialate O-acetylesterase activity"/>
    <property type="evidence" value="ECO:0007669"/>
    <property type="project" value="InterPro"/>
</dbReference>
<dbReference type="Gene3D" id="3.40.50.1110">
    <property type="entry name" value="SGNH hydrolase"/>
    <property type="match status" value="1"/>
</dbReference>
<evidence type="ECO:0000313" key="4">
    <source>
        <dbReference type="Proteomes" id="UP000199679"/>
    </source>
</evidence>
<dbReference type="OrthoDB" id="9816001at2"/>
<dbReference type="Gene3D" id="2.60.120.260">
    <property type="entry name" value="Galactose-binding domain-like"/>
    <property type="match status" value="1"/>
</dbReference>
<evidence type="ECO:0000259" key="2">
    <source>
        <dbReference type="Pfam" id="PF03629"/>
    </source>
</evidence>
<sequence length="664" mass="73839">MVTKPFYQTLINRILLPGLFLFFINISYGQVVLPACFTDNMVLQQQTKVNLWGTETPGKNFTIITSWNNKTYKVTGDAQGNWKIRVSTPVYGGPYTITFNDGKITTLKNILIGEVWVCSGQSNMEMQLTGFYGDVLNLKYELADAANYPEIRMLKIDNKTSFAPLDSVQTKGGWAICTPITVRDFSAVAYFFAKNLFIDKHIPIGIINSTWGGTVAEAWTSGSALKTMPAFAPFVKAAESGLTQEKLDARYRAEVRKWIDTINVKDPGFQQGKLLWAEPGFDDSAWQKMALPTYWELAGVPDYDGTMWFRKKVTIPAAWAGRDLKLNMGGIDDYDVSYFNGAEIGHTELFIYKRSYTIPGNLVKAGENTIAIRVFDNGGLGGINKGPLQLSLATDTTGQIDLAGQWLYHKANVLTLLPQPPAQSNSPNRPALIYNAMINPILSYTIKGVIWYQGESNADKAMQYRQLFPLLINDWRQKWNEGNFPFYFVQIANYAATDQPPAANWPALRDAQLSALTVPNTGMAVTIDVGDANRIHPQNKQETGRRLALIARAKTYGENIPYSGPIYKSQIISRDKIELKFTHIDNGLLAKGDSLKGFTVAGADKKFYPARAIIAGDKVIVNSSDVANPVAVRYAWANNPLCNLYNGANLPASPFRTDNWDNVR</sequence>
<dbReference type="PANTHER" id="PTHR22901:SF0">
    <property type="entry name" value="SIALATE O-ACETYLESTERASE"/>
    <property type="match status" value="1"/>
</dbReference>
<dbReference type="SUPFAM" id="SSF49785">
    <property type="entry name" value="Galactose-binding domain-like"/>
    <property type="match status" value="1"/>
</dbReference>
<dbReference type="SUPFAM" id="SSF52266">
    <property type="entry name" value="SGNH hydrolase"/>
    <property type="match status" value="1"/>
</dbReference>
<feature type="domain" description="Sialate O-acetylesterase" evidence="2">
    <location>
        <begin position="434"/>
        <end position="548"/>
    </location>
</feature>
<dbReference type="Proteomes" id="UP000199679">
    <property type="component" value="Chromosome I"/>
</dbReference>
<accession>A0A1H2ABS1</accession>
<name>A0A1H2ABS1_MUCMA</name>
<gene>
    <name evidence="3" type="ORF">SAMN05216490_3448</name>
</gene>
<dbReference type="InterPro" id="IPR036514">
    <property type="entry name" value="SGNH_hydro_sf"/>
</dbReference>